<evidence type="ECO:0000313" key="3">
    <source>
        <dbReference type="Proteomes" id="UP000178198"/>
    </source>
</evidence>
<accession>A0A1D9PAF7</accession>
<dbReference type="KEGG" id="fcm:BIW12_08950"/>
<proteinExistence type="predicted"/>
<dbReference type="STRING" id="1306519.BIW12_08950"/>
<gene>
    <name evidence="2" type="ORF">BIW12_08950</name>
</gene>
<dbReference type="AlphaFoldDB" id="A0A1D9PAF7"/>
<evidence type="ECO:0000259" key="1">
    <source>
        <dbReference type="PROSITE" id="PS50846"/>
    </source>
</evidence>
<dbReference type="OrthoDB" id="667084at2"/>
<reference evidence="2 3" key="1">
    <citation type="submission" date="2016-10" db="EMBL/GenBank/DDBJ databases">
        <title>Complete Genome Sequence of Flavobacterium sp. PK15.</title>
        <authorList>
            <person name="Ekwe A."/>
            <person name="Kim S.B."/>
        </authorList>
    </citation>
    <scope>NUCLEOTIDE SEQUENCE [LARGE SCALE GENOMIC DNA]</scope>
    <source>
        <strain evidence="2 3">PK15</strain>
    </source>
</reference>
<dbReference type="Gene3D" id="3.30.70.100">
    <property type="match status" value="1"/>
</dbReference>
<name>A0A1D9PAF7_9FLAO</name>
<dbReference type="InterPro" id="IPR036163">
    <property type="entry name" value="HMA_dom_sf"/>
</dbReference>
<dbReference type="Pfam" id="PF00403">
    <property type="entry name" value="HMA"/>
    <property type="match status" value="1"/>
</dbReference>
<evidence type="ECO:0000313" key="2">
    <source>
        <dbReference type="EMBL" id="AOZ99558.1"/>
    </source>
</evidence>
<dbReference type="PROSITE" id="PS50846">
    <property type="entry name" value="HMA_2"/>
    <property type="match status" value="1"/>
</dbReference>
<dbReference type="InterPro" id="IPR006121">
    <property type="entry name" value="HMA_dom"/>
</dbReference>
<organism evidence="2 3">
    <name type="scientific">Flavobacterium commune</name>
    <dbReference type="NCBI Taxonomy" id="1306519"/>
    <lineage>
        <taxon>Bacteria</taxon>
        <taxon>Pseudomonadati</taxon>
        <taxon>Bacteroidota</taxon>
        <taxon>Flavobacteriia</taxon>
        <taxon>Flavobacteriales</taxon>
        <taxon>Flavobacteriaceae</taxon>
        <taxon>Flavobacterium</taxon>
    </lineage>
</organism>
<keyword evidence="3" id="KW-1185">Reference proteome</keyword>
<sequence length="175" mass="19580">MMKKDNIKKLLLVFVMLFSVMNSFSQISKAEIIATGLTCSMCSNAINKQLKAMPEVEKVIIDLNANTFMISLKKNSGITPQALRMSVEKAGFFVGSMVLTLDVDTIQIKDNASFKNESGTYVFVEAKEKITNGTLRLKVLNSGYVTKKEYKQSAKMLSKYLTDGTEEETYFVKII</sequence>
<protein>
    <recommendedName>
        <fullName evidence="1">HMA domain-containing protein</fullName>
    </recommendedName>
</protein>
<dbReference type="GO" id="GO:0046872">
    <property type="term" value="F:metal ion binding"/>
    <property type="evidence" value="ECO:0007669"/>
    <property type="project" value="InterPro"/>
</dbReference>
<dbReference type="EMBL" id="CP017774">
    <property type="protein sequence ID" value="AOZ99558.1"/>
    <property type="molecule type" value="Genomic_DNA"/>
</dbReference>
<feature type="domain" description="HMA" evidence="1">
    <location>
        <begin position="28"/>
        <end position="95"/>
    </location>
</feature>
<dbReference type="CDD" id="cd00371">
    <property type="entry name" value="HMA"/>
    <property type="match status" value="1"/>
</dbReference>
<dbReference type="SUPFAM" id="SSF55008">
    <property type="entry name" value="HMA, heavy metal-associated domain"/>
    <property type="match status" value="1"/>
</dbReference>
<dbReference type="Proteomes" id="UP000178198">
    <property type="component" value="Chromosome"/>
</dbReference>
<dbReference type="RefSeq" id="WP_071184807.1">
    <property type="nucleotide sequence ID" value="NZ_CP017774.1"/>
</dbReference>